<dbReference type="AlphaFoldDB" id="A0A1J4TAK4"/>
<feature type="transmembrane region" description="Helical" evidence="1">
    <location>
        <begin position="42"/>
        <end position="67"/>
    </location>
</feature>
<keyword evidence="1" id="KW-0812">Transmembrane</keyword>
<dbReference type="Proteomes" id="UP000182860">
    <property type="component" value="Unassembled WGS sequence"/>
</dbReference>
<evidence type="ECO:0000313" key="2">
    <source>
        <dbReference type="EMBL" id="OIO07931.1"/>
    </source>
</evidence>
<keyword evidence="1" id="KW-0472">Membrane</keyword>
<sequence length="69" mass="7912">MTASLIISSARKKVFWREWGFLKEDWEPFQDSLILTFTANPLAILGVLMFGIGFIISTFAAIIRIIFCR</sequence>
<name>A0A1J4TAK4_9BACT</name>
<organism evidence="2 3">
    <name type="scientific">Candidatus Falkowbacteria bacterium CG1_02_41_21</name>
    <dbReference type="NCBI Taxonomy" id="1805147"/>
    <lineage>
        <taxon>Bacteria</taxon>
        <taxon>Candidatus Falkowiibacteriota</taxon>
    </lineage>
</organism>
<comment type="caution">
    <text evidence="2">The sequence shown here is derived from an EMBL/GenBank/DDBJ whole genome shotgun (WGS) entry which is preliminary data.</text>
</comment>
<reference evidence="2 3" key="1">
    <citation type="journal article" date="2016" name="Environ. Microbiol.">
        <title>Genomic resolution of a cold subsurface aquifer community provides metabolic insights for novel microbes adapted to high CO concentrations.</title>
        <authorList>
            <person name="Probst A.J."/>
            <person name="Castelle C.J."/>
            <person name="Singh A."/>
            <person name="Brown C.T."/>
            <person name="Anantharaman K."/>
            <person name="Sharon I."/>
            <person name="Hug L.A."/>
            <person name="Burstein D."/>
            <person name="Emerson J.B."/>
            <person name="Thomas B.C."/>
            <person name="Banfield J.F."/>
        </authorList>
    </citation>
    <scope>NUCLEOTIDE SEQUENCE [LARGE SCALE GENOMIC DNA]</scope>
    <source>
        <strain evidence="2">CG1_02_41_21</strain>
    </source>
</reference>
<evidence type="ECO:0000256" key="1">
    <source>
        <dbReference type="SAM" id="Phobius"/>
    </source>
</evidence>
<evidence type="ECO:0000313" key="3">
    <source>
        <dbReference type="Proteomes" id="UP000182860"/>
    </source>
</evidence>
<accession>A0A1J4TAK4</accession>
<dbReference type="EMBL" id="MNUV01000022">
    <property type="protein sequence ID" value="OIO07931.1"/>
    <property type="molecule type" value="Genomic_DNA"/>
</dbReference>
<gene>
    <name evidence="2" type="ORF">AUJ35_01335</name>
</gene>
<proteinExistence type="predicted"/>
<keyword evidence="1" id="KW-1133">Transmembrane helix</keyword>
<protein>
    <submittedName>
        <fullName evidence="2">Uncharacterized protein</fullName>
    </submittedName>
</protein>